<proteinExistence type="predicted"/>
<dbReference type="EMBL" id="CAJMWT010003626">
    <property type="protein sequence ID" value="CAE6475569.1"/>
    <property type="molecule type" value="Genomic_DNA"/>
</dbReference>
<organism evidence="3 4">
    <name type="scientific">Rhizoctonia solani</name>
    <dbReference type="NCBI Taxonomy" id="456999"/>
    <lineage>
        <taxon>Eukaryota</taxon>
        <taxon>Fungi</taxon>
        <taxon>Dikarya</taxon>
        <taxon>Basidiomycota</taxon>
        <taxon>Agaricomycotina</taxon>
        <taxon>Agaricomycetes</taxon>
        <taxon>Cantharellales</taxon>
        <taxon>Ceratobasidiaceae</taxon>
        <taxon>Rhizoctonia</taxon>
    </lineage>
</organism>
<feature type="compositionally biased region" description="Polar residues" evidence="1">
    <location>
        <begin position="346"/>
        <end position="357"/>
    </location>
</feature>
<name>A0A8H3H0Y8_9AGAM</name>
<dbReference type="Proteomes" id="UP000663843">
    <property type="component" value="Unassembled WGS sequence"/>
</dbReference>
<dbReference type="AlphaFoldDB" id="A0A8H3H0Y8"/>
<keyword evidence="2" id="KW-0732">Signal</keyword>
<accession>A0A8H3H0Y8</accession>
<feature type="region of interest" description="Disordered" evidence="1">
    <location>
        <begin position="481"/>
        <end position="503"/>
    </location>
</feature>
<feature type="region of interest" description="Disordered" evidence="1">
    <location>
        <begin position="340"/>
        <end position="385"/>
    </location>
</feature>
<evidence type="ECO:0000313" key="3">
    <source>
        <dbReference type="EMBL" id="CAE6475569.1"/>
    </source>
</evidence>
<feature type="signal peptide" evidence="2">
    <location>
        <begin position="1"/>
        <end position="24"/>
    </location>
</feature>
<reference evidence="3" key="1">
    <citation type="submission" date="2021-01" db="EMBL/GenBank/DDBJ databases">
        <authorList>
            <person name="Kaushik A."/>
        </authorList>
    </citation>
    <scope>NUCLEOTIDE SEQUENCE</scope>
    <source>
        <strain evidence="3">AG2-2IIIB</strain>
    </source>
</reference>
<evidence type="ECO:0000256" key="2">
    <source>
        <dbReference type="SAM" id="SignalP"/>
    </source>
</evidence>
<gene>
    <name evidence="3" type="ORF">RDB_LOCUS111878</name>
</gene>
<protein>
    <submittedName>
        <fullName evidence="3">Uncharacterized protein</fullName>
    </submittedName>
</protein>
<evidence type="ECO:0000313" key="4">
    <source>
        <dbReference type="Proteomes" id="UP000663843"/>
    </source>
</evidence>
<sequence length="629" mass="68860">MIDNKMTALELVLTFLTMFGPVTKESLAAVCVLFEAVLSYDYAKGKFDKDSVKKVYGVAEHLLAMAELYGVKCESKQLETPGGRRAILRVILGPVLDGFTLESWEEIRNDGVEAMMVLTFKSLDEVQDMVDVWAEQAIEDGRYQSRVYSWTGQMIEAPEEAVDAAPSVDVDVPAANESTIFAVGGQCILALEIMFTFLTMFGPVTEQSVEATRVLFGAVLGYSEATGKFDKETIMMVPAVAEQLCSLARLYGVRCKPKVLNTPPGARAILREIMGPIIEGHSPEELQQICNDATEVEAVLAYTPLEEVELLASVWAKAARQDGRYQMYASTWTGKPADVFNGDDSFGSNQTGGTATTGLHPGPDSSTDERTSFEDGSSKDSEESTTCLEIATSNTITQLITVQALFSMDLLPKQEIQFTTLFPSPLDVCFGRAPASVIFSNGNPDLKHVSNADEIDDAKELMDASDEEDYYRLVGFQFPTRPPTPALDTSSGSTPTTTSPTSPAFEKWATTWHDQEMSAWEAVLHGAAEKESQAAGREAMFGSYADAWEDDQLAGWFVALKDDDEDKGLPGTRMDTANDEELVRETLEDSRVTDEANGTSLLRTIGRFLDSPDGLPTIPSFFMNLFYIL</sequence>
<feature type="compositionally biased region" description="Basic and acidic residues" evidence="1">
    <location>
        <begin position="367"/>
        <end position="382"/>
    </location>
</feature>
<feature type="chain" id="PRO_5034395652" evidence="2">
    <location>
        <begin position="25"/>
        <end position="629"/>
    </location>
</feature>
<comment type="caution">
    <text evidence="3">The sequence shown here is derived from an EMBL/GenBank/DDBJ whole genome shotgun (WGS) entry which is preliminary data.</text>
</comment>
<evidence type="ECO:0000256" key="1">
    <source>
        <dbReference type="SAM" id="MobiDB-lite"/>
    </source>
</evidence>
<feature type="compositionally biased region" description="Low complexity" evidence="1">
    <location>
        <begin position="489"/>
        <end position="503"/>
    </location>
</feature>